<dbReference type="Proteomes" id="UP001196870">
    <property type="component" value="Unassembled WGS sequence"/>
</dbReference>
<sequence>MTPLRLSAFTTVSALGAGTRAARDALLARRGGLAPCTLPDMPAGIWTGEAAGLDQVRLPAPLASYACRNNVLAELTLRQDGFAEAVAEAARRHGATRVAVMLGTSTSGIEETEQAWRRRDAAGALPGDLDYQRTHDLHSLSRYVRARLGLRGPAFSLSTACTSGARSFLDGAALIESGIADAVVVGGADTLCRLTLHGFASLELLSSAQCRPCSAERDGISIGEAAAFMLLERATPDDAGRIGLLGGGASSDGHHMSSPHPDGIGAIGAMRAALESAGIEADAIDYINMHGTGTRANDAMEDRAIARIFGDAVPASSTKGWSGHTLGASGALEAVIAAICVDAGLIPGCLGVEVPDPSFESQIATHNLSQRVDRVLSNSFGFGGSNCCLVIGRIP</sequence>
<gene>
    <name evidence="5" type="ORF">GXW71_13630</name>
</gene>
<evidence type="ECO:0000256" key="2">
    <source>
        <dbReference type="ARBA" id="ARBA00022679"/>
    </source>
</evidence>
<evidence type="ECO:0000313" key="6">
    <source>
        <dbReference type="Proteomes" id="UP001196870"/>
    </source>
</evidence>
<dbReference type="PANTHER" id="PTHR11712:SF320">
    <property type="entry name" value="BETA-KETOACYL SYNTHASE"/>
    <property type="match status" value="1"/>
</dbReference>
<evidence type="ECO:0000259" key="4">
    <source>
        <dbReference type="PROSITE" id="PS52004"/>
    </source>
</evidence>
<dbReference type="InterPro" id="IPR018201">
    <property type="entry name" value="Ketoacyl_synth_AS"/>
</dbReference>
<dbReference type="Pfam" id="PF02801">
    <property type="entry name" value="Ketoacyl-synt_C"/>
    <property type="match status" value="1"/>
</dbReference>
<dbReference type="PANTHER" id="PTHR11712">
    <property type="entry name" value="POLYKETIDE SYNTHASE-RELATED"/>
    <property type="match status" value="1"/>
</dbReference>
<accession>A0ABS5EZQ1</accession>
<dbReference type="InterPro" id="IPR020841">
    <property type="entry name" value="PKS_Beta-ketoAc_synthase_dom"/>
</dbReference>
<organism evidence="5 6">
    <name type="scientific">Plastoroseomonas hellenica</name>
    <dbReference type="NCBI Taxonomy" id="2687306"/>
    <lineage>
        <taxon>Bacteria</taxon>
        <taxon>Pseudomonadati</taxon>
        <taxon>Pseudomonadota</taxon>
        <taxon>Alphaproteobacteria</taxon>
        <taxon>Acetobacterales</taxon>
        <taxon>Acetobacteraceae</taxon>
        <taxon>Plastoroseomonas</taxon>
    </lineage>
</organism>
<dbReference type="InterPro" id="IPR016039">
    <property type="entry name" value="Thiolase-like"/>
</dbReference>
<dbReference type="RefSeq" id="WP_211853066.1">
    <property type="nucleotide sequence ID" value="NZ_JAAGBB010000014.1"/>
</dbReference>
<dbReference type="Pfam" id="PF00109">
    <property type="entry name" value="ketoacyl-synt"/>
    <property type="match status" value="1"/>
</dbReference>
<feature type="domain" description="Ketosynthase family 3 (KS3)" evidence="4">
    <location>
        <begin position="1"/>
        <end position="393"/>
    </location>
</feature>
<reference evidence="6" key="1">
    <citation type="journal article" date="2021" name="Syst. Appl. Microbiol.">
        <title>Roseomonas hellenica sp. nov., isolated from roots of wild-growing Alkanna tinctoria.</title>
        <authorList>
            <person name="Rat A."/>
            <person name="Naranjo H.D."/>
            <person name="Lebbe L."/>
            <person name="Cnockaert M."/>
            <person name="Krigas N."/>
            <person name="Grigoriadou K."/>
            <person name="Maloupa E."/>
            <person name="Willems A."/>
        </authorList>
    </citation>
    <scope>NUCLEOTIDE SEQUENCE [LARGE SCALE GENOMIC DNA]</scope>
    <source>
        <strain evidence="6">LMG 31523</strain>
    </source>
</reference>
<dbReference type="InterPro" id="IPR014031">
    <property type="entry name" value="Ketoacyl_synth_C"/>
</dbReference>
<dbReference type="SUPFAM" id="SSF53901">
    <property type="entry name" value="Thiolase-like"/>
    <property type="match status" value="2"/>
</dbReference>
<dbReference type="InterPro" id="IPR014030">
    <property type="entry name" value="Ketoacyl_synth_N"/>
</dbReference>
<dbReference type="EMBL" id="JAAGBB010000014">
    <property type="protein sequence ID" value="MBR0665400.1"/>
    <property type="molecule type" value="Genomic_DNA"/>
</dbReference>
<comment type="caution">
    <text evidence="5">The sequence shown here is derived from an EMBL/GenBank/DDBJ whole genome shotgun (WGS) entry which is preliminary data.</text>
</comment>
<comment type="similarity">
    <text evidence="1 3">Belongs to the thiolase-like superfamily. Beta-ketoacyl-ACP synthases family.</text>
</comment>
<evidence type="ECO:0000313" key="5">
    <source>
        <dbReference type="EMBL" id="MBR0665400.1"/>
    </source>
</evidence>
<protein>
    <submittedName>
        <fullName evidence="5">Beta-ketoacyl-[acyl-carrier-protein] synthase family protein</fullName>
    </submittedName>
</protein>
<keyword evidence="6" id="KW-1185">Reference proteome</keyword>
<dbReference type="SMART" id="SM00825">
    <property type="entry name" value="PKS_KS"/>
    <property type="match status" value="1"/>
</dbReference>
<dbReference type="PROSITE" id="PS00606">
    <property type="entry name" value="KS3_1"/>
    <property type="match status" value="1"/>
</dbReference>
<keyword evidence="2 3" id="KW-0808">Transferase</keyword>
<name>A0ABS5EZQ1_9PROT</name>
<proteinExistence type="inferred from homology"/>
<dbReference type="CDD" id="cd00834">
    <property type="entry name" value="KAS_I_II"/>
    <property type="match status" value="1"/>
</dbReference>
<dbReference type="PROSITE" id="PS52004">
    <property type="entry name" value="KS3_2"/>
    <property type="match status" value="1"/>
</dbReference>
<dbReference type="NCBIfam" id="NF006618">
    <property type="entry name" value="PRK09185.1"/>
    <property type="match status" value="1"/>
</dbReference>
<dbReference type="InterPro" id="IPR000794">
    <property type="entry name" value="Beta-ketoacyl_synthase"/>
</dbReference>
<dbReference type="Gene3D" id="3.40.47.10">
    <property type="match status" value="1"/>
</dbReference>
<evidence type="ECO:0000256" key="3">
    <source>
        <dbReference type="RuleBase" id="RU003694"/>
    </source>
</evidence>
<evidence type="ECO:0000256" key="1">
    <source>
        <dbReference type="ARBA" id="ARBA00008467"/>
    </source>
</evidence>